<feature type="domain" description="C2H2-type" evidence="3">
    <location>
        <begin position="347"/>
        <end position="379"/>
    </location>
</feature>
<evidence type="ECO:0000313" key="5">
    <source>
        <dbReference type="Proteomes" id="UP001556367"/>
    </source>
</evidence>
<feature type="compositionally biased region" description="Low complexity" evidence="2">
    <location>
        <begin position="263"/>
        <end position="277"/>
    </location>
</feature>
<proteinExistence type="predicted"/>
<accession>A0ABR3JJ82</accession>
<reference evidence="5" key="1">
    <citation type="submission" date="2024-06" db="EMBL/GenBank/DDBJ databases">
        <title>Multi-omics analyses provide insights into the biosynthesis of the anticancer antibiotic pleurotin in Hohenbuehelia grisea.</title>
        <authorList>
            <person name="Weaver J.A."/>
            <person name="Alberti F."/>
        </authorList>
    </citation>
    <scope>NUCLEOTIDE SEQUENCE [LARGE SCALE GENOMIC DNA]</scope>
    <source>
        <strain evidence="5">T-177</strain>
    </source>
</reference>
<organism evidence="4 5">
    <name type="scientific">Hohenbuehelia grisea</name>
    <dbReference type="NCBI Taxonomy" id="104357"/>
    <lineage>
        <taxon>Eukaryota</taxon>
        <taxon>Fungi</taxon>
        <taxon>Dikarya</taxon>
        <taxon>Basidiomycota</taxon>
        <taxon>Agaricomycotina</taxon>
        <taxon>Agaricomycetes</taxon>
        <taxon>Agaricomycetidae</taxon>
        <taxon>Agaricales</taxon>
        <taxon>Pleurotineae</taxon>
        <taxon>Pleurotaceae</taxon>
        <taxon>Hohenbuehelia</taxon>
    </lineage>
</organism>
<sequence>MSLFAPTRSLGDASSEQLFLEDVFDINAASSDPFDDDPSLRSFPIDNGMFRDEKPVESEVVVLYQPHIPLNILLGRTVVSVGVASRILFLTGASATQADCFADVPTPDFGLDSDDSYESESSPFCQYNPLAAREAEVAVLTDMFGGAVTIQSPPVTPEFIPVQPEMAEADQPTTSSSSSASALDHSFLHEPVEFANPEHLSSASSSSPSIERQSIAPLRSKKSPRNRRKAGIRPISTPQLRLASVSSIEADDAVPSTLDSCDTTSGSPSSRRTTPPRAAKRPVSYNEVNMDDDRSPTFADDEGIGSSIDATVEPAPQAIRTKRHRPSKKALALGINFDYDETGVRRWLCPEPSCGRTFSRLNDTIRHLKQTFAHSPQSAESATCSKCGASLSRSDARKRHEAKGACGKRSLRKNAKNAMGGISVQQMGT</sequence>
<dbReference type="EMBL" id="JASNQZ010000006">
    <property type="protein sequence ID" value="KAL0955829.1"/>
    <property type="molecule type" value="Genomic_DNA"/>
</dbReference>
<feature type="region of interest" description="Disordered" evidence="2">
    <location>
        <begin position="253"/>
        <end position="295"/>
    </location>
</feature>
<feature type="region of interest" description="Disordered" evidence="2">
    <location>
        <begin position="197"/>
        <end position="238"/>
    </location>
</feature>
<gene>
    <name evidence="4" type="ORF">HGRIS_002031</name>
</gene>
<dbReference type="Proteomes" id="UP001556367">
    <property type="component" value="Unassembled WGS sequence"/>
</dbReference>
<evidence type="ECO:0000256" key="2">
    <source>
        <dbReference type="SAM" id="MobiDB-lite"/>
    </source>
</evidence>
<keyword evidence="1" id="KW-0862">Zinc</keyword>
<dbReference type="Gene3D" id="3.30.160.60">
    <property type="entry name" value="Classic Zinc Finger"/>
    <property type="match status" value="1"/>
</dbReference>
<feature type="compositionally biased region" description="Basic residues" evidence="2">
    <location>
        <begin position="219"/>
        <end position="231"/>
    </location>
</feature>
<dbReference type="PROSITE" id="PS50157">
    <property type="entry name" value="ZINC_FINGER_C2H2_2"/>
    <property type="match status" value="1"/>
</dbReference>
<evidence type="ECO:0000313" key="4">
    <source>
        <dbReference type="EMBL" id="KAL0955829.1"/>
    </source>
</evidence>
<protein>
    <recommendedName>
        <fullName evidence="3">C2H2-type domain-containing protein</fullName>
    </recommendedName>
</protein>
<evidence type="ECO:0000259" key="3">
    <source>
        <dbReference type="PROSITE" id="PS50157"/>
    </source>
</evidence>
<keyword evidence="5" id="KW-1185">Reference proteome</keyword>
<name>A0ABR3JJ82_9AGAR</name>
<dbReference type="InterPro" id="IPR013087">
    <property type="entry name" value="Znf_C2H2_type"/>
</dbReference>
<keyword evidence="1" id="KW-0863">Zinc-finger</keyword>
<evidence type="ECO:0000256" key="1">
    <source>
        <dbReference type="PROSITE-ProRule" id="PRU00042"/>
    </source>
</evidence>
<keyword evidence="1" id="KW-0479">Metal-binding</keyword>
<comment type="caution">
    <text evidence="4">The sequence shown here is derived from an EMBL/GenBank/DDBJ whole genome shotgun (WGS) entry which is preliminary data.</text>
</comment>